<keyword evidence="7" id="KW-0479">Metal-binding</keyword>
<dbReference type="PROSITE" id="PS51873">
    <property type="entry name" value="TRIAD"/>
    <property type="match status" value="1"/>
</dbReference>
<evidence type="ECO:0000256" key="1">
    <source>
        <dbReference type="ARBA" id="ARBA00001798"/>
    </source>
</evidence>
<comment type="cofactor">
    <cofactor evidence="2">
        <name>Zn(2+)</name>
        <dbReference type="ChEBI" id="CHEBI:29105"/>
    </cofactor>
</comment>
<dbReference type="FunFam" id="3.30.40.10:FF:000230">
    <property type="entry name" value="RBR-type E3 ubiquitin transferase"/>
    <property type="match status" value="1"/>
</dbReference>
<accession>A0AAQ3L5V3</accession>
<dbReference type="PROSITE" id="PS00518">
    <property type="entry name" value="ZF_RING_1"/>
    <property type="match status" value="1"/>
</dbReference>
<dbReference type="PANTHER" id="PTHR11685">
    <property type="entry name" value="RBR FAMILY RING FINGER AND IBR DOMAIN-CONTAINING"/>
    <property type="match status" value="1"/>
</dbReference>
<dbReference type="EC" id="2.3.2.31" evidence="5"/>
<reference evidence="16 17" key="1">
    <citation type="submission" date="2023-10" db="EMBL/GenBank/DDBJ databases">
        <title>Chromosome-scale genome assembly provides insights into flower coloration mechanisms of Canna indica.</title>
        <authorList>
            <person name="Li C."/>
        </authorList>
    </citation>
    <scope>NUCLEOTIDE SEQUENCE [LARGE SCALE GENOMIC DNA]</scope>
    <source>
        <tissue evidence="16">Flower</tissue>
    </source>
</reference>
<protein>
    <recommendedName>
        <fullName evidence="5">RBR-type E3 ubiquitin transferase</fullName>
        <ecNumber evidence="5">2.3.2.31</ecNumber>
    </recommendedName>
</protein>
<keyword evidence="11" id="KW-0862">Zinc</keyword>
<evidence type="ECO:0000256" key="7">
    <source>
        <dbReference type="ARBA" id="ARBA00022723"/>
    </source>
</evidence>
<keyword evidence="10" id="KW-0833">Ubl conjugation pathway</keyword>
<gene>
    <name evidence="16" type="ORF">Cni_G28639</name>
</gene>
<evidence type="ECO:0000313" key="17">
    <source>
        <dbReference type="Proteomes" id="UP001327560"/>
    </source>
</evidence>
<dbReference type="CDD" id="cd22582">
    <property type="entry name" value="BRcat_RBR_unk"/>
    <property type="match status" value="1"/>
</dbReference>
<evidence type="ECO:0000313" key="16">
    <source>
        <dbReference type="EMBL" id="WOL19837.1"/>
    </source>
</evidence>
<feature type="domain" description="RING-type" evidence="14">
    <location>
        <begin position="116"/>
        <end position="161"/>
    </location>
</feature>
<dbReference type="SUPFAM" id="SSF57850">
    <property type="entry name" value="RING/U-box"/>
    <property type="match status" value="2"/>
</dbReference>
<evidence type="ECO:0000256" key="5">
    <source>
        <dbReference type="ARBA" id="ARBA00012251"/>
    </source>
</evidence>
<dbReference type="Pfam" id="PF01485">
    <property type="entry name" value="IBR"/>
    <property type="match status" value="1"/>
</dbReference>
<evidence type="ECO:0000256" key="6">
    <source>
        <dbReference type="ARBA" id="ARBA00022679"/>
    </source>
</evidence>
<dbReference type="AlphaFoldDB" id="A0AAQ3L5V3"/>
<keyword evidence="9 12" id="KW-0863">Zinc-finger</keyword>
<evidence type="ECO:0000256" key="4">
    <source>
        <dbReference type="ARBA" id="ARBA00005884"/>
    </source>
</evidence>
<dbReference type="SMART" id="SM00647">
    <property type="entry name" value="IBR"/>
    <property type="match status" value="1"/>
</dbReference>
<comment type="similarity">
    <text evidence="4">Belongs to the RBR family. Ariadne subfamily.</text>
</comment>
<evidence type="ECO:0000259" key="14">
    <source>
        <dbReference type="PROSITE" id="PS50089"/>
    </source>
</evidence>
<dbReference type="InterPro" id="IPR002867">
    <property type="entry name" value="IBR_dom"/>
</dbReference>
<organism evidence="16 17">
    <name type="scientific">Canna indica</name>
    <name type="common">Indian-shot</name>
    <dbReference type="NCBI Taxonomy" id="4628"/>
    <lineage>
        <taxon>Eukaryota</taxon>
        <taxon>Viridiplantae</taxon>
        <taxon>Streptophyta</taxon>
        <taxon>Embryophyta</taxon>
        <taxon>Tracheophyta</taxon>
        <taxon>Spermatophyta</taxon>
        <taxon>Magnoliopsida</taxon>
        <taxon>Liliopsida</taxon>
        <taxon>Zingiberales</taxon>
        <taxon>Cannaceae</taxon>
        <taxon>Canna</taxon>
    </lineage>
</organism>
<evidence type="ECO:0000256" key="13">
    <source>
        <dbReference type="SAM" id="MobiDB-lite"/>
    </source>
</evidence>
<evidence type="ECO:0000256" key="10">
    <source>
        <dbReference type="ARBA" id="ARBA00022786"/>
    </source>
</evidence>
<keyword evidence="6" id="KW-0808">Transferase</keyword>
<feature type="region of interest" description="Disordered" evidence="13">
    <location>
        <begin position="34"/>
        <end position="87"/>
    </location>
</feature>
<dbReference type="InterPro" id="IPR001841">
    <property type="entry name" value="Znf_RING"/>
</dbReference>
<evidence type="ECO:0000259" key="15">
    <source>
        <dbReference type="PROSITE" id="PS51873"/>
    </source>
</evidence>
<dbReference type="InterPro" id="IPR017907">
    <property type="entry name" value="Znf_RING_CS"/>
</dbReference>
<evidence type="ECO:0000256" key="3">
    <source>
        <dbReference type="ARBA" id="ARBA00003976"/>
    </source>
</evidence>
<keyword evidence="8" id="KW-0677">Repeat</keyword>
<feature type="domain" description="RING-type" evidence="15">
    <location>
        <begin position="112"/>
        <end position="327"/>
    </location>
</feature>
<dbReference type="Gene3D" id="3.30.40.10">
    <property type="entry name" value="Zinc/RING finger domain, C3HC4 (zinc finger)"/>
    <property type="match status" value="1"/>
</dbReference>
<sequence length="327" mass="36245">MPSFFKCLFSCVINKEAYGNLRVRFSTRFRGHARPPCNAIRTQPNKAADGRSSHGRPSRHTNSSGKERGSPSHPLEKKRAPPASVTPAVVDGEIVQGGLELGESSKDPTVAEDCYCGICMEEKYAFECIRMKGCAHAFCACCVGQYVAAKVEANEAWIGCPDPGCGVGFLEPEMCRFILPEKAIDRWGDRLCEEGILGTARFYCPYSDCSALLVRDGEEDEAVDVAVCPHCDRMLCARCRVPWHSRTTCKDYQAFVADEKGKGLLKLAKKKKWQRCPNCGFFVEKSEGAKQHFAINVQVKWMKALIDVVVVIFGDDPKPSTLIELIF</sequence>
<dbReference type="GO" id="GO:0061630">
    <property type="term" value="F:ubiquitin protein ligase activity"/>
    <property type="evidence" value="ECO:0007669"/>
    <property type="project" value="UniProtKB-EC"/>
</dbReference>
<dbReference type="GO" id="GO:0008270">
    <property type="term" value="F:zinc ion binding"/>
    <property type="evidence" value="ECO:0007669"/>
    <property type="project" value="UniProtKB-KW"/>
</dbReference>
<dbReference type="GO" id="GO:0016567">
    <property type="term" value="P:protein ubiquitination"/>
    <property type="evidence" value="ECO:0007669"/>
    <property type="project" value="InterPro"/>
</dbReference>
<comment type="function">
    <text evidence="3">Might act as an E3 ubiquitin-protein ligase, or as part of E3 complex, which accepts ubiquitin from specific E2 ubiquitin-conjugating enzymes and then transfers it to substrates.</text>
</comment>
<feature type="compositionally biased region" description="Basic and acidic residues" evidence="13">
    <location>
        <begin position="65"/>
        <end position="79"/>
    </location>
</feature>
<keyword evidence="17" id="KW-1185">Reference proteome</keyword>
<evidence type="ECO:0000256" key="9">
    <source>
        <dbReference type="ARBA" id="ARBA00022771"/>
    </source>
</evidence>
<evidence type="ECO:0000256" key="12">
    <source>
        <dbReference type="PROSITE-ProRule" id="PRU00175"/>
    </source>
</evidence>
<evidence type="ECO:0000256" key="8">
    <source>
        <dbReference type="ARBA" id="ARBA00022737"/>
    </source>
</evidence>
<dbReference type="EMBL" id="CP136898">
    <property type="protein sequence ID" value="WOL19837.1"/>
    <property type="molecule type" value="Genomic_DNA"/>
</dbReference>
<comment type="catalytic activity">
    <reaction evidence="1">
        <text>[E2 ubiquitin-conjugating enzyme]-S-ubiquitinyl-L-cysteine + [acceptor protein]-L-lysine = [E2 ubiquitin-conjugating enzyme]-L-cysteine + [acceptor protein]-N(6)-ubiquitinyl-L-lysine.</text>
        <dbReference type="EC" id="2.3.2.31"/>
    </reaction>
</comment>
<evidence type="ECO:0000256" key="2">
    <source>
        <dbReference type="ARBA" id="ARBA00001947"/>
    </source>
</evidence>
<dbReference type="InterPro" id="IPR044066">
    <property type="entry name" value="TRIAD_supradom"/>
</dbReference>
<dbReference type="Proteomes" id="UP001327560">
    <property type="component" value="Chromosome 9"/>
</dbReference>
<proteinExistence type="inferred from homology"/>
<dbReference type="InterPro" id="IPR031127">
    <property type="entry name" value="E3_UB_ligase_RBR"/>
</dbReference>
<dbReference type="PROSITE" id="PS50089">
    <property type="entry name" value="ZF_RING_2"/>
    <property type="match status" value="1"/>
</dbReference>
<evidence type="ECO:0000256" key="11">
    <source>
        <dbReference type="ARBA" id="ARBA00022833"/>
    </source>
</evidence>
<dbReference type="InterPro" id="IPR013083">
    <property type="entry name" value="Znf_RING/FYVE/PHD"/>
</dbReference>
<name>A0AAQ3L5V3_9LILI</name>